<evidence type="ECO:0000256" key="13">
    <source>
        <dbReference type="ARBA" id="ARBA00031787"/>
    </source>
</evidence>
<accession>A0AAV4LGC5</accession>
<evidence type="ECO:0000256" key="7">
    <source>
        <dbReference type="ARBA" id="ARBA00022576"/>
    </source>
</evidence>
<dbReference type="PROSITE" id="PS00600">
    <property type="entry name" value="AA_TRANSFER_CLASS_3"/>
    <property type="match status" value="1"/>
</dbReference>
<evidence type="ECO:0000256" key="2">
    <source>
        <dbReference type="ARBA" id="ARBA00001933"/>
    </source>
</evidence>
<dbReference type="InterPro" id="IPR015424">
    <property type="entry name" value="PyrdxlP-dep_Trfase"/>
</dbReference>
<evidence type="ECO:0000256" key="12">
    <source>
        <dbReference type="ARBA" id="ARBA00030857"/>
    </source>
</evidence>
<dbReference type="Proteomes" id="UP001057291">
    <property type="component" value="Unassembled WGS sequence"/>
</dbReference>
<evidence type="ECO:0000256" key="11">
    <source>
        <dbReference type="ARBA" id="ARBA00030204"/>
    </source>
</evidence>
<evidence type="ECO:0000256" key="8">
    <source>
        <dbReference type="ARBA" id="ARBA00022679"/>
    </source>
</evidence>
<comment type="cofactor">
    <cofactor evidence="2">
        <name>pyridoxal 5'-phosphate</name>
        <dbReference type="ChEBI" id="CHEBI:597326"/>
    </cofactor>
</comment>
<keyword evidence="8" id="KW-0808">Transferase</keyword>
<evidence type="ECO:0000256" key="4">
    <source>
        <dbReference type="ARBA" id="ARBA00008954"/>
    </source>
</evidence>
<comment type="catalytic activity">
    <reaction evidence="1">
        <text>(S)-3-amino-2-methylpropanoate + 2-oxoglutarate = 2-methyl-3-oxopropanoate + L-glutamate</text>
        <dbReference type="Rhea" id="RHEA:13993"/>
        <dbReference type="ChEBI" id="CHEBI:16810"/>
        <dbReference type="ChEBI" id="CHEBI:29985"/>
        <dbReference type="ChEBI" id="CHEBI:57700"/>
        <dbReference type="ChEBI" id="CHEBI:58655"/>
        <dbReference type="EC" id="2.6.1.22"/>
    </reaction>
</comment>
<evidence type="ECO:0000256" key="5">
    <source>
        <dbReference type="ARBA" id="ARBA00012876"/>
    </source>
</evidence>
<organism evidence="17 18">
    <name type="scientific">Collibacillus ludicampi</name>
    <dbReference type="NCBI Taxonomy" id="2771369"/>
    <lineage>
        <taxon>Bacteria</taxon>
        <taxon>Bacillati</taxon>
        <taxon>Bacillota</taxon>
        <taxon>Bacilli</taxon>
        <taxon>Bacillales</taxon>
        <taxon>Alicyclobacillaceae</taxon>
        <taxon>Collibacillus</taxon>
    </lineage>
</organism>
<dbReference type="InterPro" id="IPR005814">
    <property type="entry name" value="Aminotrans_3"/>
</dbReference>
<dbReference type="EC" id="2.6.1.22" evidence="5"/>
<evidence type="ECO:0000256" key="15">
    <source>
        <dbReference type="ARBA" id="ARBA00050054"/>
    </source>
</evidence>
<reference evidence="17" key="1">
    <citation type="journal article" date="2023" name="Int. J. Syst. Evol. Microbiol.">
        <title>Collibacillus ludicampi gen. nov., sp. nov., a new soil bacterium of the family Alicyclobacillaceae.</title>
        <authorList>
            <person name="Jojima T."/>
            <person name="Ioku Y."/>
            <person name="Fukuta Y."/>
            <person name="Shirasaka N."/>
            <person name="Matsumura Y."/>
            <person name="Mori M."/>
        </authorList>
    </citation>
    <scope>NUCLEOTIDE SEQUENCE</scope>
    <source>
        <strain evidence="17">TP075</strain>
    </source>
</reference>
<evidence type="ECO:0000256" key="6">
    <source>
        <dbReference type="ARBA" id="ARBA00012912"/>
    </source>
</evidence>
<dbReference type="SUPFAM" id="SSF53383">
    <property type="entry name" value="PLP-dependent transferases"/>
    <property type="match status" value="1"/>
</dbReference>
<name>A0AAV4LGC5_9BACL</name>
<dbReference type="Gene3D" id="3.40.640.10">
    <property type="entry name" value="Type I PLP-dependent aspartate aminotransferase-like (Major domain)"/>
    <property type="match status" value="1"/>
</dbReference>
<evidence type="ECO:0000313" key="17">
    <source>
        <dbReference type="EMBL" id="GIM46870.1"/>
    </source>
</evidence>
<comment type="pathway">
    <text evidence="3">Amino-acid degradation; 4-aminobutanoate degradation.</text>
</comment>
<dbReference type="RefSeq" id="WP_282199918.1">
    <property type="nucleotide sequence ID" value="NZ_BOQE01000001.1"/>
</dbReference>
<sequence>MDNWEHLMKRMPELLAPSMAKDHPNLPVVKAEGCYYYGVDGRKYLDFTSGIAVTNTGHRHPKVVEAIKQATDQLLHGPSGVVMYDSILRLAEELVTIMPKGLDCFFFANSGTEAVEGAIKLAKHVTRRPYVLSFTGCFHGRSMGALSVSTSKSKYRRFLQPGGLTYQIPYANPRECPPGQSPEQYCAQKLEKDLTALFNHQVTPEEVACMILEPVQGEGGYIVPPREWLKKVREICDRYDILLIFDEVQTGFGRTGDWFAAQTFGVTPDIMAIAKGIASGLPLSATVSSKELMKRWPLGSHGTTFGGNPLACSAALATIQVIKEERLIENARNMGRYARNQLEDIKRKHPTIGDVRSIGLMIGIEIVDPYTGEPNGKGLLNILNKCLEKGVLFYLCGNRGEVIRMIPPLTVSKEQIDEGLHILDEALKEYEAEVGITGTTRITC</sequence>
<dbReference type="GO" id="GO:0030170">
    <property type="term" value="F:pyridoxal phosphate binding"/>
    <property type="evidence" value="ECO:0007669"/>
    <property type="project" value="InterPro"/>
</dbReference>
<dbReference type="GO" id="GO:0047298">
    <property type="term" value="F:(S)-3-amino-2-methylpropionate transaminase activity"/>
    <property type="evidence" value="ECO:0007669"/>
    <property type="project" value="UniProtKB-EC"/>
</dbReference>
<evidence type="ECO:0000313" key="18">
    <source>
        <dbReference type="Proteomes" id="UP001057291"/>
    </source>
</evidence>
<dbReference type="Gene3D" id="3.90.1150.10">
    <property type="entry name" value="Aspartate Aminotransferase, domain 1"/>
    <property type="match status" value="1"/>
</dbReference>
<comment type="catalytic activity">
    <reaction evidence="14">
        <text>4-aminobutanoate + 2-oxoglutarate = succinate semialdehyde + L-glutamate</text>
        <dbReference type="Rhea" id="RHEA:23352"/>
        <dbReference type="ChEBI" id="CHEBI:16810"/>
        <dbReference type="ChEBI" id="CHEBI:29985"/>
        <dbReference type="ChEBI" id="CHEBI:57706"/>
        <dbReference type="ChEBI" id="CHEBI:59888"/>
        <dbReference type="EC" id="2.6.1.19"/>
    </reaction>
</comment>
<evidence type="ECO:0000256" key="10">
    <source>
        <dbReference type="ARBA" id="ARBA00029760"/>
    </source>
</evidence>
<dbReference type="EMBL" id="BOQE01000001">
    <property type="protein sequence ID" value="GIM46870.1"/>
    <property type="molecule type" value="Genomic_DNA"/>
</dbReference>
<proteinExistence type="inferred from homology"/>
<evidence type="ECO:0000256" key="16">
    <source>
        <dbReference type="RuleBase" id="RU003560"/>
    </source>
</evidence>
<comment type="caution">
    <text evidence="17">The sequence shown here is derived from an EMBL/GenBank/DDBJ whole genome shotgun (WGS) entry which is preliminary data.</text>
</comment>
<evidence type="ECO:0000256" key="9">
    <source>
        <dbReference type="ARBA" id="ARBA00022898"/>
    </source>
</evidence>
<keyword evidence="18" id="KW-1185">Reference proteome</keyword>
<keyword evidence="9 16" id="KW-0663">Pyridoxal phosphate</keyword>
<evidence type="ECO:0000256" key="3">
    <source>
        <dbReference type="ARBA" id="ARBA00005176"/>
    </source>
</evidence>
<dbReference type="NCBIfam" id="NF005993">
    <property type="entry name" value="PRK08117.1"/>
    <property type="match status" value="1"/>
</dbReference>
<evidence type="ECO:0000256" key="1">
    <source>
        <dbReference type="ARBA" id="ARBA00001750"/>
    </source>
</evidence>
<dbReference type="EC" id="2.6.1.19" evidence="6"/>
<dbReference type="InterPro" id="IPR050103">
    <property type="entry name" value="Class-III_PLP-dep_AT"/>
</dbReference>
<dbReference type="InterPro" id="IPR015422">
    <property type="entry name" value="PyrdxlP-dep_Trfase_small"/>
</dbReference>
<keyword evidence="7 17" id="KW-0032">Aminotransferase</keyword>
<comment type="similarity">
    <text evidence="4 16">Belongs to the class-III pyridoxal-phosphate-dependent aminotransferase family.</text>
</comment>
<dbReference type="GO" id="GO:0034386">
    <property type="term" value="F:4-aminobutyrate:2-oxoglutarate transaminase activity"/>
    <property type="evidence" value="ECO:0007669"/>
    <property type="project" value="UniProtKB-EC"/>
</dbReference>
<protein>
    <recommendedName>
        <fullName evidence="12">(S)-3-amino-2-methylpropionate transaminase</fullName>
        <ecNumber evidence="6">2.6.1.19</ecNumber>
        <ecNumber evidence="5">2.6.1.22</ecNumber>
    </recommendedName>
    <alternativeName>
        <fullName evidence="13">GABA aminotransferase</fullName>
    </alternativeName>
    <alternativeName>
        <fullName evidence="11">Gamma-amino-N-butyrate transaminase</fullName>
    </alternativeName>
    <alternativeName>
        <fullName evidence="15">Glutamate:succinic semialdehyde transaminase</fullName>
    </alternativeName>
    <alternativeName>
        <fullName evidence="10">L-AIBAT</fullName>
    </alternativeName>
</protein>
<dbReference type="Pfam" id="PF00202">
    <property type="entry name" value="Aminotran_3"/>
    <property type="match status" value="1"/>
</dbReference>
<dbReference type="InterPro" id="IPR015421">
    <property type="entry name" value="PyrdxlP-dep_Trfase_major"/>
</dbReference>
<dbReference type="InterPro" id="IPR049704">
    <property type="entry name" value="Aminotrans_3_PPA_site"/>
</dbReference>
<gene>
    <name evidence="17" type="ORF">DNHGIG_24190</name>
</gene>
<dbReference type="PANTHER" id="PTHR11986">
    <property type="entry name" value="AMINOTRANSFERASE CLASS III"/>
    <property type="match status" value="1"/>
</dbReference>
<dbReference type="FunFam" id="3.40.640.10:FF:000013">
    <property type="entry name" value="4-aminobutyrate aminotransferase"/>
    <property type="match status" value="1"/>
</dbReference>
<dbReference type="AlphaFoldDB" id="A0AAV4LGC5"/>
<dbReference type="CDD" id="cd00610">
    <property type="entry name" value="OAT_like"/>
    <property type="match status" value="1"/>
</dbReference>
<evidence type="ECO:0000256" key="14">
    <source>
        <dbReference type="ARBA" id="ARBA00048021"/>
    </source>
</evidence>
<dbReference type="PIRSF" id="PIRSF000521">
    <property type="entry name" value="Transaminase_4ab_Lys_Orn"/>
    <property type="match status" value="1"/>
</dbReference>
<dbReference type="GO" id="GO:0042802">
    <property type="term" value="F:identical protein binding"/>
    <property type="evidence" value="ECO:0007669"/>
    <property type="project" value="TreeGrafter"/>
</dbReference>